<dbReference type="RefSeq" id="WP_004180562.1">
    <property type="nucleotide sequence ID" value="NZ_CP021106.3"/>
</dbReference>
<dbReference type="GO" id="GO:0004619">
    <property type="term" value="F:phosphoglycerate mutase activity"/>
    <property type="evidence" value="ECO:0007669"/>
    <property type="project" value="InterPro"/>
</dbReference>
<dbReference type="OrthoDB" id="5295974at2"/>
<dbReference type="InterPro" id="IPR004456">
    <property type="entry name" value="Pglycerate_mutase_ApgM"/>
</dbReference>
<evidence type="ECO:0000313" key="1">
    <source>
        <dbReference type="EMBL" id="ARO86377.1"/>
    </source>
</evidence>
<organism evidence="1 2">
    <name type="scientific">Nitrosospira lacus</name>
    <dbReference type="NCBI Taxonomy" id="1288494"/>
    <lineage>
        <taxon>Bacteria</taxon>
        <taxon>Pseudomonadati</taxon>
        <taxon>Pseudomonadota</taxon>
        <taxon>Betaproteobacteria</taxon>
        <taxon>Nitrosomonadales</taxon>
        <taxon>Nitrosomonadaceae</taxon>
        <taxon>Nitrosospira</taxon>
    </lineage>
</organism>
<dbReference type="eggNOG" id="COG4255">
    <property type="taxonomic scope" value="Bacteria"/>
</dbReference>
<proteinExistence type="predicted"/>
<reference evidence="1 2" key="1">
    <citation type="journal article" date="2015" name="Int. J. Syst. Evol. Microbiol.">
        <title>Nitrosospira lacus sp. nov., a psychrotolerant, ammonia-oxidizing bacterium from sandy lake sediment.</title>
        <authorList>
            <person name="Urakawa H."/>
            <person name="Garcia J.C."/>
            <person name="Nielsen J.L."/>
            <person name="Le V.Q."/>
            <person name="Kozlowski J.A."/>
            <person name="Stein L.Y."/>
            <person name="Lim C.K."/>
            <person name="Pommerening-Roser A."/>
            <person name="Martens-Habbena W."/>
            <person name="Stahl D.A."/>
            <person name="Klotz M.G."/>
        </authorList>
    </citation>
    <scope>NUCLEOTIDE SEQUENCE [LARGE SCALE GENOMIC DNA]</scope>
    <source>
        <strain evidence="1 2">APG3</strain>
    </source>
</reference>
<dbReference type="KEGG" id="nlc:EBAPG3_000485"/>
<protein>
    <submittedName>
        <fullName evidence="1">Phosphoglycerate mutase</fullName>
    </submittedName>
</protein>
<dbReference type="AlphaFoldDB" id="A0A1W6SKQ5"/>
<evidence type="ECO:0000313" key="2">
    <source>
        <dbReference type="Proteomes" id="UP000012179"/>
    </source>
</evidence>
<dbReference type="PIRSF" id="PIRSF015283">
    <property type="entry name" value="Regulatory_RpfE"/>
    <property type="match status" value="1"/>
</dbReference>
<dbReference type="EMBL" id="CP021106">
    <property type="protein sequence ID" value="ARO86377.1"/>
    <property type="molecule type" value="Genomic_DNA"/>
</dbReference>
<gene>
    <name evidence="1" type="ORF">EBAPG3_000485</name>
</gene>
<accession>A0A1W6SKQ5</accession>
<name>A0A1W6SKQ5_9PROT</name>
<dbReference type="Pfam" id="PF10143">
    <property type="entry name" value="PhosphMutase"/>
    <property type="match status" value="1"/>
</dbReference>
<keyword evidence="2" id="KW-1185">Reference proteome</keyword>
<sequence length="346" mass="39610">MNLHLFIPSLFWPDASLPEIYRDLSLPGLENLLAKSLRIDDKSHEVEAWLCCAFGVSKQRDWPVAPITLETDGAGSVIAGDDYWVRADPVHLHIEHDQILLADSRVFRISMEEADQLTRLLNRHFEENGQEMVFMPLRPDRWYLRVTAIPPVETRLLSEVANKGLRELLPFGTNNKIWRGLFNEIQMLLHEHPLNQSREAHGEPAINGTWFWGGGILPQSMTSRYTHVWTDEVLAASLALASGADQLWLPPDAATWHQSAVSGNHLVVLDSLHGKSQYADAYGWRESLKELERNWFMPLWAMCRQGKFNQLTLTSTGSRNTQSFTLKRGDTRKFWRSTKLLADYAR</sequence>
<dbReference type="InterPro" id="IPR016631">
    <property type="entry name" value="Regulatory_RpfE"/>
</dbReference>
<dbReference type="Proteomes" id="UP000012179">
    <property type="component" value="Chromosome"/>
</dbReference>